<proteinExistence type="predicted"/>
<accession>A0A654EVT0</accession>
<dbReference type="AlphaFoldDB" id="A0A654EVT0"/>
<dbReference type="EMBL" id="CACRSJ010000105">
    <property type="protein sequence ID" value="VYS52848.1"/>
    <property type="molecule type" value="Genomic_DNA"/>
</dbReference>
<sequence length="95" mass="11233">MTGGEMILVKECSECSKNRIGLNRNGWSWMRLSELTNCEEEMELVREPFRFKRRTTKMNGHGLVLIWKNTPTRSLFEMMDKLLNERMTKRSGCVM</sequence>
<reference evidence="1 2" key="1">
    <citation type="submission" date="2019-11" db="EMBL/GenBank/DDBJ databases">
        <authorList>
            <person name="Jiao W.-B."/>
            <person name="Schneeberger K."/>
        </authorList>
    </citation>
    <scope>NUCLEOTIDE SEQUENCE [LARGE SCALE GENOMIC DNA]</scope>
    <source>
        <strain evidence="2">cv. An-1</strain>
    </source>
</reference>
<dbReference type="Proteomes" id="UP000426265">
    <property type="component" value="Unassembled WGS sequence"/>
</dbReference>
<protein>
    <submittedName>
        <fullName evidence="1">Uncharacterized protein</fullName>
    </submittedName>
</protein>
<evidence type="ECO:0000313" key="2">
    <source>
        <dbReference type="Proteomes" id="UP000426265"/>
    </source>
</evidence>
<gene>
    <name evidence="1" type="ORF">AN1_LOCUS8309</name>
</gene>
<evidence type="ECO:0000313" key="1">
    <source>
        <dbReference type="EMBL" id="VYS52848.1"/>
    </source>
</evidence>
<organism evidence="1 2">
    <name type="scientific">Arabidopsis thaliana</name>
    <name type="common">Mouse-ear cress</name>
    <dbReference type="NCBI Taxonomy" id="3702"/>
    <lineage>
        <taxon>Eukaryota</taxon>
        <taxon>Viridiplantae</taxon>
        <taxon>Streptophyta</taxon>
        <taxon>Embryophyta</taxon>
        <taxon>Tracheophyta</taxon>
        <taxon>Spermatophyta</taxon>
        <taxon>Magnoliopsida</taxon>
        <taxon>eudicotyledons</taxon>
        <taxon>Gunneridae</taxon>
        <taxon>Pentapetalae</taxon>
        <taxon>rosids</taxon>
        <taxon>malvids</taxon>
        <taxon>Brassicales</taxon>
        <taxon>Brassicaceae</taxon>
        <taxon>Camelineae</taxon>
        <taxon>Arabidopsis</taxon>
    </lineage>
</organism>
<name>A0A654EVT0_ARATH</name>